<keyword evidence="2" id="KW-1185">Reference proteome</keyword>
<evidence type="ECO:0000313" key="2">
    <source>
        <dbReference type="Proteomes" id="UP001565474"/>
    </source>
</evidence>
<sequence length="47" mass="5901">MRIERDNLRLEHRDEIARRMRGHRHQRKAEQRGNESLQFEHWGVFAF</sequence>
<organism evidence="1 2">
    <name type="scientific">Bradyrhizobium yuanmingense</name>
    <dbReference type="NCBI Taxonomy" id="108015"/>
    <lineage>
        <taxon>Bacteria</taxon>
        <taxon>Pseudomonadati</taxon>
        <taxon>Pseudomonadota</taxon>
        <taxon>Alphaproteobacteria</taxon>
        <taxon>Hyphomicrobiales</taxon>
        <taxon>Nitrobacteraceae</taxon>
        <taxon>Bradyrhizobium</taxon>
    </lineage>
</organism>
<accession>A0ABV4GRK8</accession>
<dbReference type="EMBL" id="JBGBZN010000002">
    <property type="protein sequence ID" value="MEY9474572.1"/>
    <property type="molecule type" value="Genomic_DNA"/>
</dbReference>
<gene>
    <name evidence="1" type="ORF">ABH992_006971</name>
</gene>
<proteinExistence type="predicted"/>
<comment type="caution">
    <text evidence="1">The sequence shown here is derived from an EMBL/GenBank/DDBJ whole genome shotgun (WGS) entry which is preliminary data.</text>
</comment>
<name>A0ABV4GRK8_9BRAD</name>
<dbReference type="Proteomes" id="UP001565474">
    <property type="component" value="Unassembled WGS sequence"/>
</dbReference>
<evidence type="ECO:0000313" key="1">
    <source>
        <dbReference type="EMBL" id="MEY9474572.1"/>
    </source>
</evidence>
<reference evidence="1 2" key="1">
    <citation type="submission" date="2024-07" db="EMBL/GenBank/DDBJ databases">
        <title>Genomic Encyclopedia of Type Strains, Phase V (KMG-V): Genome sequencing to study the core and pangenomes of soil and plant-associated prokaryotes.</title>
        <authorList>
            <person name="Whitman W."/>
        </authorList>
    </citation>
    <scope>NUCLEOTIDE SEQUENCE [LARGE SCALE GENOMIC DNA]</scope>
    <source>
        <strain evidence="1 2">USDA 222</strain>
    </source>
</reference>
<protein>
    <submittedName>
        <fullName evidence="1">Uncharacterized protein</fullName>
    </submittedName>
</protein>